<dbReference type="InterPro" id="IPR003439">
    <property type="entry name" value="ABC_transporter-like_ATP-bd"/>
</dbReference>
<keyword evidence="7" id="KW-0406">Ion transport</keyword>
<dbReference type="EC" id="7.6.2.9" evidence="9"/>
<name>A0A839RGS9_9ACTN</name>
<evidence type="ECO:0000256" key="6">
    <source>
        <dbReference type="ARBA" id="ARBA00023004"/>
    </source>
</evidence>
<dbReference type="InterPro" id="IPR015853">
    <property type="entry name" value="ABC_transpr_FbpC"/>
</dbReference>
<dbReference type="GO" id="GO:0005524">
    <property type="term" value="F:ATP binding"/>
    <property type="evidence" value="ECO:0007669"/>
    <property type="project" value="UniProtKB-KW"/>
</dbReference>
<keyword evidence="1" id="KW-0813">Transport</keyword>
<dbReference type="GO" id="GO:0043190">
    <property type="term" value="C:ATP-binding cassette (ABC) transporter complex"/>
    <property type="evidence" value="ECO:0007669"/>
    <property type="project" value="InterPro"/>
</dbReference>
<dbReference type="PANTHER" id="PTHR42781">
    <property type="entry name" value="SPERMIDINE/PUTRESCINE IMPORT ATP-BINDING PROTEIN POTA"/>
    <property type="match status" value="1"/>
</dbReference>
<dbReference type="SUPFAM" id="SSF50331">
    <property type="entry name" value="MOP-like"/>
    <property type="match status" value="1"/>
</dbReference>
<evidence type="ECO:0000256" key="8">
    <source>
        <dbReference type="ARBA" id="ARBA00023136"/>
    </source>
</evidence>
<accession>A0A839RGS9</accession>
<dbReference type="InterPro" id="IPR003593">
    <property type="entry name" value="AAA+_ATPase"/>
</dbReference>
<dbReference type="Gene3D" id="3.40.50.300">
    <property type="entry name" value="P-loop containing nucleotide triphosphate hydrolases"/>
    <property type="match status" value="1"/>
</dbReference>
<keyword evidence="8" id="KW-0472">Membrane</keyword>
<keyword evidence="2" id="KW-1003">Cell membrane</keyword>
<dbReference type="Proteomes" id="UP000567922">
    <property type="component" value="Unassembled WGS sequence"/>
</dbReference>
<dbReference type="PROSITE" id="PS50893">
    <property type="entry name" value="ABC_TRANSPORTER_2"/>
    <property type="match status" value="1"/>
</dbReference>
<evidence type="ECO:0000256" key="3">
    <source>
        <dbReference type="ARBA" id="ARBA00022496"/>
    </source>
</evidence>
<evidence type="ECO:0000256" key="9">
    <source>
        <dbReference type="ARBA" id="ARBA00066388"/>
    </source>
</evidence>
<dbReference type="CDD" id="cd03259">
    <property type="entry name" value="ABC_Carb_Solutes_like"/>
    <property type="match status" value="1"/>
</dbReference>
<sequence length="358" mass="38030">MNERPSDLQVKGVTASYGRSRVLHDVSFDVNEGELLAVLGPSGCGKTTLLRVIAGLHRAEAGLVSLGSRVVADGNGRHIAPERRHVGLVPQEGALFPHLSVAGNIAYGLGNSRMRRMDLKARASRREQVTALLDLVGLPGTGKARPAQLSGGQQQRVALARALAPSPALVLLDEPFSALDAGLRASLRADVRTLLYERKMTSILVTHDQDEALGMADRVAVLLDGRIAQIGTPEDVYHNPVSLEVGRFVGDSVVLDADPSAAPSGWVRTPIGFIPVLGTPSGRGKVLIRPEQVVFSSAAEPTGLTVTNVRFTGPSTLVTAATEDRKIWVRAHCAGDRQFTHGEEVSVDVTSSVPFFAD</sequence>
<keyword evidence="5 11" id="KW-0067">ATP-binding</keyword>
<dbReference type="GO" id="GO:0015408">
    <property type="term" value="F:ABC-type ferric iron transporter activity"/>
    <property type="evidence" value="ECO:0007669"/>
    <property type="project" value="InterPro"/>
</dbReference>
<dbReference type="Pfam" id="PF00005">
    <property type="entry name" value="ABC_tran"/>
    <property type="match status" value="1"/>
</dbReference>
<evidence type="ECO:0000256" key="1">
    <source>
        <dbReference type="ARBA" id="ARBA00022448"/>
    </source>
</evidence>
<organism evidence="11 12">
    <name type="scientific">Hoyosella altamirensis</name>
    <dbReference type="NCBI Taxonomy" id="616997"/>
    <lineage>
        <taxon>Bacteria</taxon>
        <taxon>Bacillati</taxon>
        <taxon>Actinomycetota</taxon>
        <taxon>Actinomycetes</taxon>
        <taxon>Mycobacteriales</taxon>
        <taxon>Hoyosellaceae</taxon>
        <taxon>Hoyosella</taxon>
    </lineage>
</organism>
<reference evidence="11 12" key="1">
    <citation type="submission" date="2020-08" db="EMBL/GenBank/DDBJ databases">
        <title>Sequencing the genomes of 1000 actinobacteria strains.</title>
        <authorList>
            <person name="Klenk H.-P."/>
        </authorList>
    </citation>
    <scope>NUCLEOTIDE SEQUENCE [LARGE SCALE GENOMIC DNA]</scope>
    <source>
        <strain evidence="11 12">DSM 45258</strain>
    </source>
</reference>
<dbReference type="EMBL" id="JACHWS010000001">
    <property type="protein sequence ID" value="MBB3035587.1"/>
    <property type="molecule type" value="Genomic_DNA"/>
</dbReference>
<evidence type="ECO:0000313" key="11">
    <source>
        <dbReference type="EMBL" id="MBB3035587.1"/>
    </source>
</evidence>
<evidence type="ECO:0000313" key="12">
    <source>
        <dbReference type="Proteomes" id="UP000567922"/>
    </source>
</evidence>
<dbReference type="SUPFAM" id="SSF52540">
    <property type="entry name" value="P-loop containing nucleoside triphosphate hydrolases"/>
    <property type="match status" value="1"/>
</dbReference>
<dbReference type="AlphaFoldDB" id="A0A839RGS9"/>
<dbReference type="InterPro" id="IPR050093">
    <property type="entry name" value="ABC_SmlMolc_Importer"/>
</dbReference>
<dbReference type="InterPro" id="IPR027417">
    <property type="entry name" value="P-loop_NTPase"/>
</dbReference>
<dbReference type="GO" id="GO:0016887">
    <property type="term" value="F:ATP hydrolysis activity"/>
    <property type="evidence" value="ECO:0007669"/>
    <property type="project" value="InterPro"/>
</dbReference>
<dbReference type="Pfam" id="PF08402">
    <property type="entry name" value="TOBE_2"/>
    <property type="match status" value="1"/>
</dbReference>
<dbReference type="RefSeq" id="WP_064440620.1">
    <property type="nucleotide sequence ID" value="NZ_BDDI01000009.1"/>
</dbReference>
<evidence type="ECO:0000259" key="10">
    <source>
        <dbReference type="PROSITE" id="PS50893"/>
    </source>
</evidence>
<dbReference type="InterPro" id="IPR017871">
    <property type="entry name" value="ABC_transporter-like_CS"/>
</dbReference>
<dbReference type="InterPro" id="IPR013611">
    <property type="entry name" value="Transp-assoc_OB_typ2"/>
</dbReference>
<gene>
    <name evidence="11" type="ORF">FHU29_000021</name>
</gene>
<keyword evidence="12" id="KW-1185">Reference proteome</keyword>
<evidence type="ECO:0000256" key="4">
    <source>
        <dbReference type="ARBA" id="ARBA00022741"/>
    </source>
</evidence>
<comment type="caution">
    <text evidence="11">The sequence shown here is derived from an EMBL/GenBank/DDBJ whole genome shotgun (WGS) entry which is preliminary data.</text>
</comment>
<evidence type="ECO:0000256" key="7">
    <source>
        <dbReference type="ARBA" id="ARBA00023065"/>
    </source>
</evidence>
<keyword evidence="4" id="KW-0547">Nucleotide-binding</keyword>
<evidence type="ECO:0000256" key="2">
    <source>
        <dbReference type="ARBA" id="ARBA00022475"/>
    </source>
</evidence>
<dbReference type="SMART" id="SM00382">
    <property type="entry name" value="AAA"/>
    <property type="match status" value="1"/>
</dbReference>
<dbReference type="PROSITE" id="PS00211">
    <property type="entry name" value="ABC_TRANSPORTER_1"/>
    <property type="match status" value="1"/>
</dbReference>
<evidence type="ECO:0000256" key="5">
    <source>
        <dbReference type="ARBA" id="ARBA00022840"/>
    </source>
</evidence>
<proteinExistence type="predicted"/>
<dbReference type="PANTHER" id="PTHR42781:SF4">
    <property type="entry name" value="SPERMIDINE_PUTRESCINE IMPORT ATP-BINDING PROTEIN POTA"/>
    <property type="match status" value="1"/>
</dbReference>
<feature type="domain" description="ABC transporter" evidence="10">
    <location>
        <begin position="8"/>
        <end position="249"/>
    </location>
</feature>
<dbReference type="OrthoDB" id="9802264at2"/>
<keyword evidence="6" id="KW-0408">Iron</keyword>
<dbReference type="InterPro" id="IPR008995">
    <property type="entry name" value="Mo/tungstate-bd_C_term_dom"/>
</dbReference>
<dbReference type="FunFam" id="3.40.50.300:FF:000425">
    <property type="entry name" value="Probable ABC transporter, ATP-binding subunit"/>
    <property type="match status" value="1"/>
</dbReference>
<keyword evidence="3" id="KW-0410">Iron transport</keyword>
<protein>
    <recommendedName>
        <fullName evidence="9">ABC-type quaternary amine transporter</fullName>
        <ecNumber evidence="9">7.6.2.9</ecNumber>
    </recommendedName>
</protein>
<dbReference type="GO" id="GO:0015418">
    <property type="term" value="F:ABC-type quaternary ammonium compound transporting activity"/>
    <property type="evidence" value="ECO:0007669"/>
    <property type="project" value="UniProtKB-EC"/>
</dbReference>